<keyword evidence="1" id="KW-1133">Transmembrane helix</keyword>
<dbReference type="AlphaFoldDB" id="A0A4R2L6T9"/>
<keyword evidence="1" id="KW-0472">Membrane</keyword>
<keyword evidence="1" id="KW-0812">Transmembrane</keyword>
<reference evidence="2 3" key="1">
    <citation type="submission" date="2019-03" db="EMBL/GenBank/DDBJ databases">
        <title>Genomic Encyclopedia of Type Strains, Phase IV (KMG-IV): sequencing the most valuable type-strain genomes for metagenomic binning, comparative biology and taxonomic classification.</title>
        <authorList>
            <person name="Goeker M."/>
        </authorList>
    </citation>
    <scope>NUCLEOTIDE SEQUENCE [LARGE SCALE GENOMIC DNA]</scope>
    <source>
        <strain evidence="2 3">DSM 25287</strain>
    </source>
</reference>
<comment type="caution">
    <text evidence="2">The sequence shown here is derived from an EMBL/GenBank/DDBJ whole genome shotgun (WGS) entry which is preliminary data.</text>
</comment>
<evidence type="ECO:0000313" key="2">
    <source>
        <dbReference type="EMBL" id="TCO82263.1"/>
    </source>
</evidence>
<accession>A0A4R2L6T9</accession>
<dbReference type="Proteomes" id="UP000295765">
    <property type="component" value="Unassembled WGS sequence"/>
</dbReference>
<dbReference type="RefSeq" id="WP_165904033.1">
    <property type="nucleotide sequence ID" value="NZ_SLWY01000005.1"/>
</dbReference>
<protein>
    <submittedName>
        <fullName evidence="2">Uncharacterized protein</fullName>
    </submittedName>
</protein>
<name>A0A4R2L6T9_9GAMM</name>
<proteinExistence type="predicted"/>
<gene>
    <name evidence="2" type="ORF">EV699_10545</name>
</gene>
<keyword evidence="3" id="KW-1185">Reference proteome</keyword>
<organism evidence="2 3">
    <name type="scientific">Plasticicumulans lactativorans</name>
    <dbReference type="NCBI Taxonomy" id="1133106"/>
    <lineage>
        <taxon>Bacteria</taxon>
        <taxon>Pseudomonadati</taxon>
        <taxon>Pseudomonadota</taxon>
        <taxon>Gammaproteobacteria</taxon>
        <taxon>Candidatus Competibacteraceae</taxon>
        <taxon>Plasticicumulans</taxon>
    </lineage>
</organism>
<feature type="transmembrane region" description="Helical" evidence="1">
    <location>
        <begin position="25"/>
        <end position="45"/>
    </location>
</feature>
<evidence type="ECO:0000256" key="1">
    <source>
        <dbReference type="SAM" id="Phobius"/>
    </source>
</evidence>
<evidence type="ECO:0000313" key="3">
    <source>
        <dbReference type="Proteomes" id="UP000295765"/>
    </source>
</evidence>
<sequence length="46" mass="5319">MTVELPFGHLNVCWDGRSMFTFENFPMVVIIALILLAWLSFFSVIL</sequence>
<dbReference type="EMBL" id="SLWY01000005">
    <property type="protein sequence ID" value="TCO82263.1"/>
    <property type="molecule type" value="Genomic_DNA"/>
</dbReference>